<dbReference type="InterPro" id="IPR018060">
    <property type="entry name" value="HTH_AraC"/>
</dbReference>
<dbReference type="Gene3D" id="1.10.10.60">
    <property type="entry name" value="Homeodomain-like"/>
    <property type="match status" value="1"/>
</dbReference>
<accession>A0ABT1CRQ3</accession>
<dbReference type="SMART" id="SM00342">
    <property type="entry name" value="HTH_ARAC"/>
    <property type="match status" value="1"/>
</dbReference>
<organism evidence="5 6">
    <name type="scientific">Hoeflea alexandrii</name>
    <dbReference type="NCBI Taxonomy" id="288436"/>
    <lineage>
        <taxon>Bacteria</taxon>
        <taxon>Pseudomonadati</taxon>
        <taxon>Pseudomonadota</taxon>
        <taxon>Alphaproteobacteria</taxon>
        <taxon>Hyphomicrobiales</taxon>
        <taxon>Rhizobiaceae</taxon>
        <taxon>Hoeflea</taxon>
    </lineage>
</organism>
<dbReference type="InterPro" id="IPR009057">
    <property type="entry name" value="Homeodomain-like_sf"/>
</dbReference>
<dbReference type="Proteomes" id="UP001320715">
    <property type="component" value="Unassembled WGS sequence"/>
</dbReference>
<comment type="caution">
    <text evidence="5">The sequence shown here is derived from an EMBL/GenBank/DDBJ whole genome shotgun (WGS) entry which is preliminary data.</text>
</comment>
<dbReference type="InterPro" id="IPR020449">
    <property type="entry name" value="Tscrpt_reg_AraC-type_HTH"/>
</dbReference>
<keyword evidence="3" id="KW-0804">Transcription</keyword>
<evidence type="ECO:0000256" key="1">
    <source>
        <dbReference type="ARBA" id="ARBA00023015"/>
    </source>
</evidence>
<protein>
    <submittedName>
        <fullName evidence="5">Helix-turn-helix domain-containing protein</fullName>
    </submittedName>
</protein>
<evidence type="ECO:0000313" key="5">
    <source>
        <dbReference type="EMBL" id="MCO6408887.1"/>
    </source>
</evidence>
<keyword evidence="2" id="KW-0238">DNA-binding</keyword>
<feature type="domain" description="HTH araC/xylS-type" evidence="4">
    <location>
        <begin position="240"/>
        <end position="338"/>
    </location>
</feature>
<keyword evidence="6" id="KW-1185">Reference proteome</keyword>
<sequence>MRCIDSVQGSSAPADAISLSANGLGLRSGLLRGSSEDGDTDAAIRLSFDQPAGRGEIGFYEFDPDFNIIVSDCFWRQDGFVKYAGEGWIRFNFCLDAKAAFDFEELGRFELRGQELRVFHQPEGMDCGHHIFGNGRSVCVTISVRRAYLGKLLGTRDNRFLESAEQTGGDGFFFQRYEMDPASLRAVADMLTMKHRGTLRLLYAKAKSEELLVNALSFAGHGEGASPRIRLGERDRTRILQVREMLDETFAKPPPVSELARRFGINRNKLSYGFRAVHDRSMSEYIADRRLETAWQLLDETDRPVAHIAEEVGFSHLQSFSSAFKKRYGLSPSMLRRSASDEK</sequence>
<evidence type="ECO:0000313" key="6">
    <source>
        <dbReference type="Proteomes" id="UP001320715"/>
    </source>
</evidence>
<evidence type="ECO:0000259" key="4">
    <source>
        <dbReference type="PROSITE" id="PS01124"/>
    </source>
</evidence>
<dbReference type="PANTHER" id="PTHR47893">
    <property type="entry name" value="REGULATORY PROTEIN PCHR"/>
    <property type="match status" value="1"/>
</dbReference>
<evidence type="ECO:0000256" key="2">
    <source>
        <dbReference type="ARBA" id="ARBA00023125"/>
    </source>
</evidence>
<dbReference type="EMBL" id="JAAAML010000002">
    <property type="protein sequence ID" value="MCO6408887.1"/>
    <property type="molecule type" value="Genomic_DNA"/>
</dbReference>
<dbReference type="PANTHER" id="PTHR47893:SF1">
    <property type="entry name" value="REGULATORY PROTEIN PCHR"/>
    <property type="match status" value="1"/>
</dbReference>
<name>A0ABT1CRQ3_9HYPH</name>
<dbReference type="PRINTS" id="PR00032">
    <property type="entry name" value="HTHARAC"/>
</dbReference>
<proteinExistence type="predicted"/>
<dbReference type="InterPro" id="IPR053142">
    <property type="entry name" value="PchR_regulatory_protein"/>
</dbReference>
<reference evidence="5 6" key="1">
    <citation type="submission" date="2020-01" db="EMBL/GenBank/DDBJ databases">
        <title>Genomes of bacteria type strains.</title>
        <authorList>
            <person name="Chen J."/>
            <person name="Zhu S."/>
            <person name="Yang J."/>
        </authorList>
    </citation>
    <scope>NUCLEOTIDE SEQUENCE [LARGE SCALE GENOMIC DNA]</scope>
    <source>
        <strain evidence="5 6">DSM 16655</strain>
    </source>
</reference>
<evidence type="ECO:0000256" key="3">
    <source>
        <dbReference type="ARBA" id="ARBA00023163"/>
    </source>
</evidence>
<dbReference type="Pfam" id="PF12833">
    <property type="entry name" value="HTH_18"/>
    <property type="match status" value="1"/>
</dbReference>
<dbReference type="RefSeq" id="WP_252915939.1">
    <property type="nucleotide sequence ID" value="NZ_JAAAML010000002.1"/>
</dbReference>
<keyword evidence="1" id="KW-0805">Transcription regulation</keyword>
<gene>
    <name evidence="5" type="ORF">GTW23_11930</name>
</gene>
<dbReference type="SUPFAM" id="SSF46689">
    <property type="entry name" value="Homeodomain-like"/>
    <property type="match status" value="2"/>
</dbReference>
<dbReference type="PROSITE" id="PS01124">
    <property type="entry name" value="HTH_ARAC_FAMILY_2"/>
    <property type="match status" value="1"/>
</dbReference>